<feature type="chain" id="PRO_5043946551" evidence="2">
    <location>
        <begin position="30"/>
        <end position="988"/>
    </location>
</feature>
<comment type="caution">
    <text evidence="6">The sequence shown here is derived from an EMBL/GenBank/DDBJ whole genome shotgun (WGS) entry which is preliminary data.</text>
</comment>
<keyword evidence="1" id="KW-0472">Membrane</keyword>
<dbReference type="Gene3D" id="2.60.40.1140">
    <property type="entry name" value="Collagen-binding surface protein Cna, B-type domain"/>
    <property type="match status" value="1"/>
</dbReference>
<dbReference type="Gene3D" id="2.60.40.10">
    <property type="entry name" value="Immunoglobulins"/>
    <property type="match status" value="3"/>
</dbReference>
<dbReference type="InterPro" id="IPR055382">
    <property type="entry name" value="DUF7601"/>
</dbReference>
<evidence type="ECO:0000256" key="2">
    <source>
        <dbReference type="SAM" id="SignalP"/>
    </source>
</evidence>
<dbReference type="Pfam" id="PF08341">
    <property type="entry name" value="TED"/>
    <property type="match status" value="1"/>
</dbReference>
<reference evidence="6 7" key="1">
    <citation type="submission" date="2013-11" db="EMBL/GenBank/DDBJ databases">
        <authorList>
            <person name="da Piedade I."/>
            <person name="Tang M.H.E."/>
            <person name="Bojesen A.M."/>
        </authorList>
    </citation>
    <scope>NUCLEOTIDE SEQUENCE [LARGE SCALE GENOMIC DNA]</scope>
    <source>
        <strain evidence="6 7">Sz4is</strain>
    </source>
</reference>
<dbReference type="InterPro" id="IPR041033">
    <property type="entry name" value="SpaA_PFL_dom_1"/>
</dbReference>
<dbReference type="InterPro" id="IPR013552">
    <property type="entry name" value="Thioester_dom"/>
</dbReference>
<organism evidence="6 7">
    <name type="scientific">Streptococcus equi subsp. zooepidemicus Sz4is</name>
    <dbReference type="NCBI Taxonomy" id="1381082"/>
    <lineage>
        <taxon>Bacteria</taxon>
        <taxon>Bacillati</taxon>
        <taxon>Bacillota</taxon>
        <taxon>Bacilli</taxon>
        <taxon>Lactobacillales</taxon>
        <taxon>Streptococcaceae</taxon>
        <taxon>Streptococcus</taxon>
    </lineage>
</organism>
<evidence type="ECO:0000259" key="3">
    <source>
        <dbReference type="Pfam" id="PF08341"/>
    </source>
</evidence>
<dbReference type="Gene3D" id="2.30.30.670">
    <property type="entry name" value="Thioester domain"/>
    <property type="match status" value="1"/>
</dbReference>
<evidence type="ECO:0000256" key="1">
    <source>
        <dbReference type="SAM" id="Phobius"/>
    </source>
</evidence>
<protein>
    <submittedName>
        <fullName evidence="6">Surface-anchored protein</fullName>
    </submittedName>
</protein>
<dbReference type="NCBIfam" id="NF012162">
    <property type="entry name" value="surf_Nterm_1"/>
    <property type="match status" value="1"/>
</dbReference>
<feature type="signal peptide" evidence="2">
    <location>
        <begin position="1"/>
        <end position="29"/>
    </location>
</feature>
<sequence length="988" mass="112128">MEQRKFKKILALVLTVLTMLSSLSFGTNAVNANGTDKYVGWSEYQGSYSAAFYLGKENSTDRYVAYCYNKKREAPPRKIDGTVYYQKTGGTPQEYGQSLYHPMTDQQKEETLIKDLRRVLYNGYPHNKGKLSEQFSSVPEVQRDGLFREVTQWGVWHYTDGFDPEVYYKKDFELASGSAKQMNELKVKVYKTLIGQGLQEADSSFEMDLFTTSQTSQETGNRYQNILVTKDNMPLPKPPDTPYGREEKIYITKVGVINGMIERNALSDAKLEIREGEGLTGTALASNITIYPDQFEFSGFEFDLRTYGKRFGDVFTLVETQAPPGYKKSEPIVFMVAGVDELGGDYWIQIKQPDGTWKQQELPDKSKVQDGDDLDENSLKQTLIVYDEKQNPEYDITFKKMDETGDYLDGAEFALYKEDDPTKAIKTFITGKQDINLKLEAGNYILRERSAPTGYVGVEEDIKFTVNNQGQVTAHGSTPEGVTFNAQSIECKNKKEVAEETVTLKVKKLWDNQEKAEHPETKFGLFKDGVLQIDKVQTLSNGMTEITWENIKKSEYQSYQPFELIEKDGQLEKAGKYITLEDKTYEVFSDLEWKDEGNNVYSIKINNYLTNIITIDKEWQDKDGRKLEDDLPSINIHIEMDNGAREDKTFDTDNTSNEYYISATLKIESFFEENVKLQLNNQVEVTVDGKVYLATLTQTSENHYKVVNKEKALGHVVKISKKSGSETGAELKDATLKVFREADDETTAQPIKEWKTKETPEELLLEEGSYKLVESEAPQGYRKAETIHFTVNDDGTIAVTGQQLQPGEPIVMVDKAIQTVTIEKKVTGVNGNKQKEFNFKLTVNADDDLKNGEVLDGKLYKDGQVLDVNIMVGREYLFNLKDTDKLEVTGLVAESTYTLNEDEYNKDGYTTTVMVNDKEKKNADTDATYTVVDGKNNVIFINHNEKIVPTGILFDIMPYLIGMAFVTLSSIAFLLSVKRRIVLKNAKK</sequence>
<gene>
    <name evidence="6" type="ORF">AT55_01559</name>
</gene>
<evidence type="ECO:0000313" key="7">
    <source>
        <dbReference type="Proteomes" id="UP000032278"/>
    </source>
</evidence>
<dbReference type="RefSeq" id="WP_043037431.1">
    <property type="nucleotide sequence ID" value="NZ_JAUE01000078.1"/>
</dbReference>
<feature type="domain" description="Thioester" evidence="3">
    <location>
        <begin position="64"/>
        <end position="196"/>
    </location>
</feature>
<accession>A0AAW3GJP3</accession>
<name>A0AAW3GJP3_STRSZ</name>
<dbReference type="AlphaFoldDB" id="A0AAW3GJP3"/>
<keyword evidence="2" id="KW-0732">Signal</keyword>
<evidence type="ECO:0000313" key="6">
    <source>
        <dbReference type="EMBL" id="KIS15526.1"/>
    </source>
</evidence>
<dbReference type="EMBL" id="JAUE01000078">
    <property type="protein sequence ID" value="KIS15526.1"/>
    <property type="molecule type" value="Genomic_DNA"/>
</dbReference>
<dbReference type="Proteomes" id="UP000032278">
    <property type="component" value="Unassembled WGS sequence"/>
</dbReference>
<feature type="transmembrane region" description="Helical" evidence="1">
    <location>
        <begin position="956"/>
        <end position="977"/>
    </location>
</feature>
<evidence type="ECO:0000259" key="4">
    <source>
        <dbReference type="Pfam" id="PF17802"/>
    </source>
</evidence>
<feature type="domain" description="SpaA-like prealbumin fold" evidence="4">
    <location>
        <begin position="721"/>
        <end position="800"/>
    </location>
</feature>
<feature type="domain" description="DUF7601" evidence="5">
    <location>
        <begin position="819"/>
        <end position="933"/>
    </location>
</feature>
<dbReference type="Pfam" id="PF24547">
    <property type="entry name" value="DUF7601"/>
    <property type="match status" value="1"/>
</dbReference>
<evidence type="ECO:0000259" key="5">
    <source>
        <dbReference type="Pfam" id="PF24547"/>
    </source>
</evidence>
<dbReference type="InterPro" id="IPR013783">
    <property type="entry name" value="Ig-like_fold"/>
</dbReference>
<proteinExistence type="predicted"/>
<keyword evidence="1" id="KW-0812">Transmembrane</keyword>
<feature type="domain" description="SpaA-like prealbumin fold" evidence="4">
    <location>
        <begin position="395"/>
        <end position="473"/>
    </location>
</feature>
<dbReference type="Pfam" id="PF17802">
    <property type="entry name" value="SpaA"/>
    <property type="match status" value="2"/>
</dbReference>
<dbReference type="Gene3D" id="1.10.150.480">
    <property type="match status" value="1"/>
</dbReference>
<keyword evidence="1" id="KW-1133">Transmembrane helix</keyword>